<dbReference type="Gene3D" id="3.40.1550.10">
    <property type="entry name" value="CheC-like"/>
    <property type="match status" value="1"/>
</dbReference>
<feature type="domain" description="Chemotaxis phosphatase CheX-like" evidence="2">
    <location>
        <begin position="42"/>
        <end position="136"/>
    </location>
</feature>
<comment type="caution">
    <text evidence="3">The sequence shown here is derived from an EMBL/GenBank/DDBJ whole genome shotgun (WGS) entry which is preliminary data.</text>
</comment>
<keyword evidence="1" id="KW-0145">Chemotaxis</keyword>
<sequence>MNKAQAIKLVFPAVERVFNSMFQEEIEQGTVKIEEDAITDQVTVSIGVTGEVQGNILFSFSKEMSLDLVEEMSMMEVNEIDKFVTSAIGELANIISGHTATALNDEGYQCDIVPPQVIHGDNQFISMEYNEIVIIPIITDNHQFEINIALQNN</sequence>
<dbReference type="PANTHER" id="PTHR39452">
    <property type="entry name" value="CHEY-P PHOSPHATASE CHEX"/>
    <property type="match status" value="1"/>
</dbReference>
<dbReference type="EMBL" id="JAFBDQ010000025">
    <property type="protein sequence ID" value="MBM7558104.1"/>
    <property type="molecule type" value="Genomic_DNA"/>
</dbReference>
<dbReference type="Proteomes" id="UP000774000">
    <property type="component" value="Unassembled WGS sequence"/>
</dbReference>
<proteinExistence type="predicted"/>
<protein>
    <submittedName>
        <fullName evidence="3">Chemotaxis protein CheX</fullName>
    </submittedName>
</protein>
<organism evidence="3 4">
    <name type="scientific">Halanaerobacter jeridensis</name>
    <dbReference type="NCBI Taxonomy" id="706427"/>
    <lineage>
        <taxon>Bacteria</taxon>
        <taxon>Bacillati</taxon>
        <taxon>Bacillota</taxon>
        <taxon>Clostridia</taxon>
        <taxon>Halanaerobiales</taxon>
        <taxon>Halobacteroidaceae</taxon>
        <taxon>Halanaerobacter</taxon>
    </lineage>
</organism>
<dbReference type="AlphaFoldDB" id="A0A938XUF1"/>
<evidence type="ECO:0000256" key="1">
    <source>
        <dbReference type="ARBA" id="ARBA00022500"/>
    </source>
</evidence>
<evidence type="ECO:0000313" key="3">
    <source>
        <dbReference type="EMBL" id="MBM7558104.1"/>
    </source>
</evidence>
<reference evidence="3" key="1">
    <citation type="submission" date="2021-01" db="EMBL/GenBank/DDBJ databases">
        <title>Genomic Encyclopedia of Type Strains, Phase IV (KMG-IV): sequencing the most valuable type-strain genomes for metagenomic binning, comparative biology and taxonomic classification.</title>
        <authorList>
            <person name="Goeker M."/>
        </authorList>
    </citation>
    <scope>NUCLEOTIDE SEQUENCE</scope>
    <source>
        <strain evidence="3">DSM 23230</strain>
    </source>
</reference>
<keyword evidence="4" id="KW-1185">Reference proteome</keyword>
<evidence type="ECO:0000313" key="4">
    <source>
        <dbReference type="Proteomes" id="UP000774000"/>
    </source>
</evidence>
<dbReference type="CDD" id="cd17906">
    <property type="entry name" value="CheX"/>
    <property type="match status" value="1"/>
</dbReference>
<gene>
    <name evidence="3" type="ORF">JOC47_002974</name>
</gene>
<dbReference type="InterPro" id="IPR028051">
    <property type="entry name" value="CheX-like_dom"/>
</dbReference>
<dbReference type="SUPFAM" id="SSF103039">
    <property type="entry name" value="CheC-like"/>
    <property type="match status" value="1"/>
</dbReference>
<dbReference type="InterPro" id="IPR038756">
    <property type="entry name" value="CheX-like"/>
</dbReference>
<evidence type="ECO:0000259" key="2">
    <source>
        <dbReference type="Pfam" id="PF13690"/>
    </source>
</evidence>
<dbReference type="Pfam" id="PF13690">
    <property type="entry name" value="CheX"/>
    <property type="match status" value="1"/>
</dbReference>
<name>A0A938XUF1_9FIRM</name>
<dbReference type="RefSeq" id="WP_204703105.1">
    <property type="nucleotide sequence ID" value="NZ_JAFBDQ010000025.1"/>
</dbReference>
<dbReference type="GO" id="GO:0006935">
    <property type="term" value="P:chemotaxis"/>
    <property type="evidence" value="ECO:0007669"/>
    <property type="project" value="UniProtKB-KW"/>
</dbReference>
<dbReference type="PANTHER" id="PTHR39452:SF1">
    <property type="entry name" value="CHEY-P PHOSPHATASE CHEX"/>
    <property type="match status" value="1"/>
</dbReference>
<accession>A0A938XUF1</accession>
<dbReference type="InterPro" id="IPR028976">
    <property type="entry name" value="CheC-like_sf"/>
</dbReference>